<dbReference type="EMBL" id="JAHHUM010002156">
    <property type="protein sequence ID" value="KAK5605799.1"/>
    <property type="molecule type" value="Genomic_DNA"/>
</dbReference>
<protein>
    <submittedName>
        <fullName evidence="1">Uncharacterized protein</fullName>
    </submittedName>
</protein>
<sequence length="194" mass="20384">MTVCAGDVVSASTGRAHQCPGVLGCDFGAAPLPPRFTGEHVLVRSNTTVVFTINHQGGIQSPVLLRLTRQLLLWALPRFASLESGGCIPKLLQLSHASSPEEGPSVSARGFGSCTLIPVTCSEWNLGLAAAGPSIAAKRYGGRVGHAPYNEHCQSSLHTSAVCLSSCNGRALSKQRLSCWVFDVVEQAYVLQGA</sequence>
<organism evidence="1 2">
    <name type="scientific">Crenichthys baileyi</name>
    <name type="common">White River springfish</name>
    <dbReference type="NCBI Taxonomy" id="28760"/>
    <lineage>
        <taxon>Eukaryota</taxon>
        <taxon>Metazoa</taxon>
        <taxon>Chordata</taxon>
        <taxon>Craniata</taxon>
        <taxon>Vertebrata</taxon>
        <taxon>Euteleostomi</taxon>
        <taxon>Actinopterygii</taxon>
        <taxon>Neopterygii</taxon>
        <taxon>Teleostei</taxon>
        <taxon>Neoteleostei</taxon>
        <taxon>Acanthomorphata</taxon>
        <taxon>Ovalentaria</taxon>
        <taxon>Atherinomorphae</taxon>
        <taxon>Cyprinodontiformes</taxon>
        <taxon>Goodeidae</taxon>
        <taxon>Crenichthys</taxon>
    </lineage>
</organism>
<evidence type="ECO:0000313" key="1">
    <source>
        <dbReference type="EMBL" id="KAK5605799.1"/>
    </source>
</evidence>
<keyword evidence="2" id="KW-1185">Reference proteome</keyword>
<evidence type="ECO:0000313" key="2">
    <source>
        <dbReference type="Proteomes" id="UP001311232"/>
    </source>
</evidence>
<proteinExistence type="predicted"/>
<gene>
    <name evidence="1" type="ORF">CRENBAI_005715</name>
</gene>
<dbReference type="Proteomes" id="UP001311232">
    <property type="component" value="Unassembled WGS sequence"/>
</dbReference>
<name>A0AAV9RBH8_9TELE</name>
<reference evidence="1 2" key="1">
    <citation type="submission" date="2021-06" db="EMBL/GenBank/DDBJ databases">
        <authorList>
            <person name="Palmer J.M."/>
        </authorList>
    </citation>
    <scope>NUCLEOTIDE SEQUENCE [LARGE SCALE GENOMIC DNA]</scope>
    <source>
        <strain evidence="1 2">MEX-2019</strain>
        <tissue evidence="1">Muscle</tissue>
    </source>
</reference>
<comment type="caution">
    <text evidence="1">The sequence shown here is derived from an EMBL/GenBank/DDBJ whole genome shotgun (WGS) entry which is preliminary data.</text>
</comment>
<accession>A0AAV9RBH8</accession>
<dbReference type="AlphaFoldDB" id="A0AAV9RBH8"/>
<feature type="non-terminal residue" evidence="1">
    <location>
        <position position="194"/>
    </location>
</feature>